<feature type="region of interest" description="Disordered" evidence="6">
    <location>
        <begin position="1"/>
        <end position="39"/>
    </location>
</feature>
<keyword evidence="4 7" id="KW-1133">Transmembrane helix</keyword>
<accession>A0A921F7E3</accession>
<gene>
    <name evidence="8" type="ORF">K8V11_13520</name>
</gene>
<evidence type="ECO:0000256" key="6">
    <source>
        <dbReference type="SAM" id="MobiDB-lite"/>
    </source>
</evidence>
<feature type="transmembrane region" description="Helical" evidence="7">
    <location>
        <begin position="77"/>
        <end position="98"/>
    </location>
</feature>
<comment type="caution">
    <text evidence="8">The sequence shown here is derived from an EMBL/GenBank/DDBJ whole genome shotgun (WGS) entry which is preliminary data.</text>
</comment>
<evidence type="ECO:0000256" key="3">
    <source>
        <dbReference type="ARBA" id="ARBA00022692"/>
    </source>
</evidence>
<feature type="transmembrane region" description="Helical" evidence="7">
    <location>
        <begin position="198"/>
        <end position="222"/>
    </location>
</feature>
<dbReference type="SUPFAM" id="SSF103473">
    <property type="entry name" value="MFS general substrate transporter"/>
    <property type="match status" value="1"/>
</dbReference>
<feature type="transmembrane region" description="Helical" evidence="7">
    <location>
        <begin position="464"/>
        <end position="482"/>
    </location>
</feature>
<dbReference type="PANTHER" id="PTHR23513:SF18">
    <property type="entry name" value="INTEGRAL MEMBRANE PROTEIN"/>
    <property type="match status" value="1"/>
</dbReference>
<feature type="transmembrane region" description="Helical" evidence="7">
    <location>
        <begin position="228"/>
        <end position="249"/>
    </location>
</feature>
<feature type="transmembrane region" description="Helical" evidence="7">
    <location>
        <begin position="346"/>
        <end position="366"/>
    </location>
</feature>
<dbReference type="Proteomes" id="UP000776650">
    <property type="component" value="Unassembled WGS sequence"/>
</dbReference>
<comment type="subcellular location">
    <subcellularLocation>
        <location evidence="1">Cell membrane</location>
        <topology evidence="1">Multi-pass membrane protein</topology>
    </subcellularLocation>
</comment>
<organism evidence="8 9">
    <name type="scientific">Dietzia timorensis</name>
    <dbReference type="NCBI Taxonomy" id="499555"/>
    <lineage>
        <taxon>Bacteria</taxon>
        <taxon>Bacillati</taxon>
        <taxon>Actinomycetota</taxon>
        <taxon>Actinomycetes</taxon>
        <taxon>Mycobacteriales</taxon>
        <taxon>Dietziaceae</taxon>
        <taxon>Dietzia</taxon>
    </lineage>
</organism>
<dbReference type="Gene3D" id="1.20.1250.20">
    <property type="entry name" value="MFS general substrate transporter like domains"/>
    <property type="match status" value="2"/>
</dbReference>
<dbReference type="GO" id="GO:0005886">
    <property type="term" value="C:plasma membrane"/>
    <property type="evidence" value="ECO:0007669"/>
    <property type="project" value="UniProtKB-SubCell"/>
</dbReference>
<feature type="compositionally biased region" description="Basic residues" evidence="6">
    <location>
        <begin position="1"/>
        <end position="12"/>
    </location>
</feature>
<feature type="transmembrane region" description="Helical" evidence="7">
    <location>
        <begin position="104"/>
        <end position="123"/>
    </location>
</feature>
<name>A0A921F7E3_9ACTN</name>
<sequence length="506" mass="52366">MTRSRPPFRGRARSGSAHGTAPGQAPGSAPRGAGSTGPRQRLTLFGRVIDLPRRMFHAEGARESGLAQLSYTTVANFSIDAMLAVALANTLFFSAATAESRTNVALYLLMTVAPFAVIAPIIGPALDRLRRGRRFTLSLTFTLRAVLAVILALNFNSLLLYPCALGMLVLSKTYGVVRASCTPYLVPPQLDLVRTNSRLTILGHVFGSLVAGGLAAGVAYLFDSREVLWLLAIAALVGAYLCMTIPASAEFHEGDESASFAYFGHDDELGGAAGGAASAAAPTTPIRTAARAGFAQMRRVLTRPLGRDVIANLWAESSVRMLTGFMTLYVAFVAKSTEGAAATEQVAMLGAAGAAAGIGTFAGNALGARIPLGRSTRITMTAGAAATATTVVAAFLGNVEAAVVLALVAALASALGKVALDASIQTDIPDRGRSSAFGRSETALQMSWVLGGALGVLLPTDFTIGFTVLAVLSALMVTQAVLTRKGTSLVPWVGGNRPQRPAPESS</sequence>
<proteinExistence type="predicted"/>
<protein>
    <submittedName>
        <fullName evidence="8">MFS transporter</fullName>
    </submittedName>
</protein>
<feature type="transmembrane region" description="Helical" evidence="7">
    <location>
        <begin position="313"/>
        <end position="334"/>
    </location>
</feature>
<keyword evidence="5 7" id="KW-0472">Membrane</keyword>
<evidence type="ECO:0000313" key="9">
    <source>
        <dbReference type="Proteomes" id="UP000776650"/>
    </source>
</evidence>
<keyword evidence="3 7" id="KW-0812">Transmembrane</keyword>
<dbReference type="InterPro" id="IPR036259">
    <property type="entry name" value="MFS_trans_sf"/>
</dbReference>
<keyword evidence="2" id="KW-1003">Cell membrane</keyword>
<dbReference type="EMBL" id="DYXM01000258">
    <property type="protein sequence ID" value="HJE92019.1"/>
    <property type="molecule type" value="Genomic_DNA"/>
</dbReference>
<reference evidence="8" key="2">
    <citation type="submission" date="2021-09" db="EMBL/GenBank/DDBJ databases">
        <authorList>
            <person name="Gilroy R."/>
        </authorList>
    </citation>
    <scope>NUCLEOTIDE SEQUENCE</scope>
    <source>
        <strain evidence="8">ChiGjej1B1-18357</strain>
    </source>
</reference>
<evidence type="ECO:0000313" key="8">
    <source>
        <dbReference type="EMBL" id="HJE92019.1"/>
    </source>
</evidence>
<evidence type="ECO:0000256" key="5">
    <source>
        <dbReference type="ARBA" id="ARBA00023136"/>
    </source>
</evidence>
<dbReference type="RefSeq" id="WP_303915330.1">
    <property type="nucleotide sequence ID" value="NZ_DYXM01000258.1"/>
</dbReference>
<evidence type="ECO:0000256" key="2">
    <source>
        <dbReference type="ARBA" id="ARBA00022475"/>
    </source>
</evidence>
<evidence type="ECO:0000256" key="1">
    <source>
        <dbReference type="ARBA" id="ARBA00004651"/>
    </source>
</evidence>
<dbReference type="AlphaFoldDB" id="A0A921F7E3"/>
<evidence type="ECO:0000256" key="4">
    <source>
        <dbReference type="ARBA" id="ARBA00022989"/>
    </source>
</evidence>
<reference evidence="8" key="1">
    <citation type="journal article" date="2021" name="PeerJ">
        <title>Extensive microbial diversity within the chicken gut microbiome revealed by metagenomics and culture.</title>
        <authorList>
            <person name="Gilroy R."/>
            <person name="Ravi A."/>
            <person name="Getino M."/>
            <person name="Pursley I."/>
            <person name="Horton D.L."/>
            <person name="Alikhan N.F."/>
            <person name="Baker D."/>
            <person name="Gharbi K."/>
            <person name="Hall N."/>
            <person name="Watson M."/>
            <person name="Adriaenssens E.M."/>
            <person name="Foster-Nyarko E."/>
            <person name="Jarju S."/>
            <person name="Secka A."/>
            <person name="Antonio M."/>
            <person name="Oren A."/>
            <person name="Chaudhuri R.R."/>
            <person name="La Ragione R."/>
            <person name="Hildebrand F."/>
            <person name="Pallen M.J."/>
        </authorList>
    </citation>
    <scope>NUCLEOTIDE SEQUENCE</scope>
    <source>
        <strain evidence="8">ChiGjej1B1-18357</strain>
    </source>
</reference>
<dbReference type="PANTHER" id="PTHR23513">
    <property type="entry name" value="INTEGRAL MEMBRANE EFFLUX PROTEIN-RELATED"/>
    <property type="match status" value="1"/>
</dbReference>
<evidence type="ECO:0000256" key="7">
    <source>
        <dbReference type="SAM" id="Phobius"/>
    </source>
</evidence>